<dbReference type="GO" id="GO:0043812">
    <property type="term" value="F:phosphatidylinositol-4-phosphate phosphatase activity"/>
    <property type="evidence" value="ECO:0007669"/>
    <property type="project" value="TreeGrafter"/>
</dbReference>
<dbReference type="AlphaFoldDB" id="A0A2C5X3I3"/>
<evidence type="ECO:0000259" key="2">
    <source>
        <dbReference type="PROSITE" id="PS50275"/>
    </source>
</evidence>
<comment type="caution">
    <text evidence="4">The sequence shown here is derived from an EMBL/GenBank/DDBJ whole genome shotgun (WGS) entry which is preliminary data.</text>
</comment>
<evidence type="ECO:0000313" key="4">
    <source>
        <dbReference type="EMBL" id="PHH54368.1"/>
    </source>
</evidence>
<accession>A0A2C5X3I3</accession>
<name>A0A2C5X3I3_9PEZI</name>
<dbReference type="EMBL" id="APWK03000028">
    <property type="protein sequence ID" value="PHH54368.1"/>
    <property type="molecule type" value="Genomic_DNA"/>
</dbReference>
<feature type="region of interest" description="Disordered" evidence="1">
    <location>
        <begin position="855"/>
        <end position="887"/>
    </location>
</feature>
<feature type="domain" description="HSac2" evidence="3">
    <location>
        <begin position="734"/>
        <end position="890"/>
    </location>
</feature>
<feature type="region of interest" description="Disordered" evidence="1">
    <location>
        <begin position="363"/>
        <end position="384"/>
    </location>
</feature>
<reference evidence="4 5" key="2">
    <citation type="journal article" date="2013" name="IMA Fungus">
        <title>IMA Genome-F 1: Ceratocystis fimbriata: Draft nuclear genome sequence for the plant pathogen, Ceratocystis fimbriata.</title>
        <authorList>
            <person name="Wilken P.M."/>
            <person name="Steenkamp E.T."/>
            <person name="Wingfield M.J."/>
            <person name="de Beer Z.W."/>
            <person name="Wingfield B.D."/>
        </authorList>
    </citation>
    <scope>NUCLEOTIDE SEQUENCE [LARGE SCALE GENOMIC DNA]</scope>
    <source>
        <strain evidence="4 5">CBS 114723</strain>
    </source>
</reference>
<dbReference type="PROSITE" id="PS51791">
    <property type="entry name" value="HSAC2"/>
    <property type="match status" value="1"/>
</dbReference>
<dbReference type="Pfam" id="PF02383">
    <property type="entry name" value="Syja_N"/>
    <property type="match status" value="1"/>
</dbReference>
<evidence type="ECO:0000259" key="3">
    <source>
        <dbReference type="PROSITE" id="PS51791"/>
    </source>
</evidence>
<dbReference type="InterPro" id="IPR034753">
    <property type="entry name" value="hSac2"/>
</dbReference>
<dbReference type="GO" id="GO:0046856">
    <property type="term" value="P:phosphatidylinositol dephosphorylation"/>
    <property type="evidence" value="ECO:0007669"/>
    <property type="project" value="TreeGrafter"/>
</dbReference>
<organism evidence="4 5">
    <name type="scientific">Ceratocystis fimbriata CBS 114723</name>
    <dbReference type="NCBI Taxonomy" id="1035309"/>
    <lineage>
        <taxon>Eukaryota</taxon>
        <taxon>Fungi</taxon>
        <taxon>Dikarya</taxon>
        <taxon>Ascomycota</taxon>
        <taxon>Pezizomycotina</taxon>
        <taxon>Sordariomycetes</taxon>
        <taxon>Hypocreomycetidae</taxon>
        <taxon>Microascales</taxon>
        <taxon>Ceratocystidaceae</taxon>
        <taxon>Ceratocystis</taxon>
    </lineage>
</organism>
<feature type="region of interest" description="Disordered" evidence="1">
    <location>
        <begin position="118"/>
        <end position="175"/>
    </location>
</feature>
<dbReference type="InterPro" id="IPR002013">
    <property type="entry name" value="SAC_dom"/>
</dbReference>
<dbReference type="PANTHER" id="PTHR45662">
    <property type="entry name" value="PHOSPHATIDYLINOSITIDE PHOSPHATASE SAC1"/>
    <property type="match status" value="1"/>
</dbReference>
<dbReference type="GO" id="GO:0005783">
    <property type="term" value="C:endoplasmic reticulum"/>
    <property type="evidence" value="ECO:0007669"/>
    <property type="project" value="TreeGrafter"/>
</dbReference>
<proteinExistence type="predicted"/>
<evidence type="ECO:0000256" key="1">
    <source>
        <dbReference type="SAM" id="MobiDB-lite"/>
    </source>
</evidence>
<evidence type="ECO:0000313" key="5">
    <source>
        <dbReference type="Proteomes" id="UP000222788"/>
    </source>
</evidence>
<feature type="compositionally biased region" description="Basic and acidic residues" evidence="1">
    <location>
        <begin position="120"/>
        <end position="136"/>
    </location>
</feature>
<reference evidence="4 5" key="1">
    <citation type="journal article" date="2013" name="Fungal Biol.">
        <title>Analysis of microsatellite markers in the genome of the plant pathogen Ceratocystis fimbriata.</title>
        <authorList>
            <person name="Simpson M.C."/>
            <person name="Wilken P.M."/>
            <person name="Coetzee M.P."/>
            <person name="Wingfield M.J."/>
            <person name="Wingfield B.D."/>
        </authorList>
    </citation>
    <scope>NUCLEOTIDE SEQUENCE [LARGE SCALE GENOMIC DNA]</scope>
    <source>
        <strain evidence="4 5">CBS 114723</strain>
    </source>
</reference>
<dbReference type="Pfam" id="PF12456">
    <property type="entry name" value="hSac2"/>
    <property type="match status" value="1"/>
</dbReference>
<keyword evidence="5" id="KW-1185">Reference proteome</keyword>
<dbReference type="OrthoDB" id="405996at2759"/>
<protein>
    <submittedName>
        <fullName evidence="4">Phosphatidylinositide phosphatase SAC1</fullName>
    </submittedName>
</protein>
<dbReference type="InterPro" id="IPR022158">
    <property type="entry name" value="Inositol_phosphatase"/>
</dbReference>
<dbReference type="Proteomes" id="UP000222788">
    <property type="component" value="Unassembled WGS sequence"/>
</dbReference>
<dbReference type="PROSITE" id="PS50275">
    <property type="entry name" value="SAC"/>
    <property type="match status" value="1"/>
</dbReference>
<dbReference type="PANTHER" id="PTHR45662:SF7">
    <property type="entry name" value="SACI DOMAIN PROTEIN (AFU_ORTHOLOGUE AFUA_1G15890)"/>
    <property type="match status" value="1"/>
</dbReference>
<dbReference type="STRING" id="1035309.A0A2C5X3I3"/>
<sequence>MPGLARRLTISAVADGLLIQPLASKGQRPSAPLKIRYGESAVSSSATGTGGAAAPGLISAAESLARPTACFEAFGIIGLVTIAKLSFLITIVRRETVAHIAGSPIYVVTEVAITPCSSQREAEDAIEKTNKQLDRSRARRAAKTTTPGDSESSDSELEDVATSTPALAEDDDVEDSIPREYDASAMTGTSPTKPSNIAENVISKRGSYGRFAQSWFSRAGWLLEHKRHMGLSDGGDPSSTSNKARSIAESEDYDAGLIYGDTPLAIPGAAPVPTMLPKLLRTLRVYFGTSRSFYFSYDYDITRRQNSISVTEVASQPLYRQVDEAYFWNRYMAQPFIDGGDESFVLPLMQGFVGQTSFVVDSCPPQKDEEAPQESVELSVLSTPASRSSSPVALAADNSKDPMTKLRPTERKFLLTLISRRSTKRAGLRYLRRGIDDEGNVANYVETEQILSSTNWDSTQPVYSFIQIRGSIPLFFTQTAYSLKPMPVLQHSEDTNYAAFTKHFDRLQKIYGQLQLVNLVEKKGIEMKIGEKYEDFVAKRSESAASINELIPFEWFDFHHVCRGMKFENVSQLLEILRPQLEEYGSSVQVNGRWERRQKGILRTNCMDCLDRTNVCQSSFAKYVLEAQLRELGFDMSAQLDQQTAWFNTLWADNGDAVSNQYASTAAMKGDYTRFKKRDYRGTLNDIGLSLTRFYNGMVNDYFSQAAIDFVLGNVTSMVFDEFEANMMTKDPAISMSRMRDQAIEECQKRVVADDNEEFIGGWVLLSPHDPDTLKSEPFQEVVLLLTDSALYLCRYDWNLDKVSSFERADLSHVTSIKAGVYITSTITALHMDEQRNFGFVVTYLPGKEDFIRTNTRTPSTLGGTPIASTGADTNVTSQPSNASQSALDMAPPSIAALTSSAVALPSSLAELLSGKPRSQQQRLMAFKAPYTTSKPATANDDNTSGVLSEAQRTDAICAEIERLVTLHTPREAGEAPKALVQHADVISLEEAKKSTGLFDTLGYAIKKMVWAS</sequence>
<gene>
    <name evidence="4" type="primary">sac1</name>
    <name evidence="4" type="ORF">CFIMG_000660RA</name>
</gene>
<feature type="domain" description="SAC" evidence="2">
    <location>
        <begin position="289"/>
        <end position="664"/>
    </location>
</feature>